<keyword evidence="6" id="KW-0732">Signal</keyword>
<dbReference type="InterPro" id="IPR036942">
    <property type="entry name" value="Beta-barrel_TonB_sf"/>
</dbReference>
<name>A0A1L5BSX8_SPHIB</name>
<evidence type="ECO:0000256" key="5">
    <source>
        <dbReference type="ARBA" id="ARBA00022692"/>
    </source>
</evidence>
<comment type="similarity">
    <text evidence="12 13">Belongs to the TonB-dependent receptor family.</text>
</comment>
<evidence type="ECO:0000313" key="17">
    <source>
        <dbReference type="Proteomes" id="UP000004550"/>
    </source>
</evidence>
<dbReference type="Gene3D" id="2.170.130.10">
    <property type="entry name" value="TonB-dependent receptor, plug domain"/>
    <property type="match status" value="1"/>
</dbReference>
<evidence type="ECO:0000256" key="10">
    <source>
        <dbReference type="ARBA" id="ARBA00023136"/>
    </source>
</evidence>
<evidence type="ECO:0000256" key="8">
    <source>
        <dbReference type="ARBA" id="ARBA00023065"/>
    </source>
</evidence>
<evidence type="ECO:0000256" key="1">
    <source>
        <dbReference type="ARBA" id="ARBA00004571"/>
    </source>
</evidence>
<keyword evidence="7" id="KW-0408">Iron</keyword>
<evidence type="ECO:0000256" key="9">
    <source>
        <dbReference type="ARBA" id="ARBA00023077"/>
    </source>
</evidence>
<dbReference type="Pfam" id="PF00593">
    <property type="entry name" value="TonB_dep_Rec_b-barrel"/>
    <property type="match status" value="1"/>
</dbReference>
<evidence type="ECO:0000256" key="2">
    <source>
        <dbReference type="ARBA" id="ARBA00022448"/>
    </source>
</evidence>
<dbReference type="PROSITE" id="PS52016">
    <property type="entry name" value="TONB_DEPENDENT_REC_3"/>
    <property type="match status" value="1"/>
</dbReference>
<keyword evidence="11 12" id="KW-0998">Cell outer membrane</keyword>
<protein>
    <submittedName>
        <fullName evidence="16">TonB-dependent receptor</fullName>
    </submittedName>
</protein>
<feature type="domain" description="TonB-dependent receptor plug" evidence="15">
    <location>
        <begin position="10"/>
        <end position="121"/>
    </location>
</feature>
<evidence type="ECO:0000256" key="3">
    <source>
        <dbReference type="ARBA" id="ARBA00022452"/>
    </source>
</evidence>
<evidence type="ECO:0000256" key="4">
    <source>
        <dbReference type="ARBA" id="ARBA00022496"/>
    </source>
</evidence>
<keyword evidence="9 13" id="KW-0798">TonB box</keyword>
<dbReference type="PANTHER" id="PTHR32552:SF89">
    <property type="entry name" value="CATECHOLATE SIDEROPHORE RECEPTOR FIU"/>
    <property type="match status" value="1"/>
</dbReference>
<sequence>MTGTSSRQTKFDAPYSVSTVDQQRIEDTAPHSVADLLGSIPGITIEASGGEGGGENIVIRGLPWSGWRLIDLNQDGMPLFESNFERYFNIDEIYRVDLDTKRAEIVRGGTAPVYSNNASGGLVNFITGHGSKNFEGAVRLETGTGNRIRGDVAVSGPLSDRLSATISGFYRRDDGLRDTGFKNADLGGQIKAGINYELDRGRIWADIKYLNDRSAFYTAVPITSPLNGESLERLIDPRDGTLTSNAFRRVTLRTIGANGQAMTVNRDLQDGIHPKTFTATLGGDYDLGGGFHLYNTYRHTDGTVLLNGLYNGAPTGAAAYLATRLGAAQSAFGNTVSSLRYVIAGTNKVYDPSTTANLVMPNTWASVNTKFRFDANDFHITKALETGLGKHTLTAGVYYSSYRLDQTQLLNAILTNVQTRPLALDVQALNSSGQVVGSVTENGFIAYGNGSQNGRVRGHSFAFYVADTWQITSAWSIDAGVRRVTRDQSGVQGVLGTAVANPNGPIPARTVTGVVREVARAEKPSGTSWTVGTGYVFSPRANVFARYTSTFSYPRFDNILGGSVLPNSTTPIPVSDIKQAEAGVKYAFPGLRLAATAFWSKFNVLNGGTQIADANGLITNSNIIFDTRTYGLELEAVATPFDGVEIVANGQIQRPIYTRVETLTGLDASSTKGGDVARVPRFQLSVEPAYSFEVGSMKARVFSTFFTIGRRFQDASNLSRLPAYSSFDLGASIATANGFELRGLISNVGNVVGLTEGNARSAAVLAGSVADASVGRSIFGRNFTLSLTKRW</sequence>
<dbReference type="PANTHER" id="PTHR32552">
    <property type="entry name" value="FERRICHROME IRON RECEPTOR-RELATED"/>
    <property type="match status" value="1"/>
</dbReference>
<keyword evidence="8" id="KW-0406">Ion transport</keyword>
<evidence type="ECO:0000256" key="11">
    <source>
        <dbReference type="ARBA" id="ARBA00023237"/>
    </source>
</evidence>
<dbReference type="KEGG" id="sinb:SIDU_16615"/>
<dbReference type="GO" id="GO:0015344">
    <property type="term" value="F:siderophore uptake transmembrane transporter activity"/>
    <property type="evidence" value="ECO:0007669"/>
    <property type="project" value="TreeGrafter"/>
</dbReference>
<keyword evidence="10 12" id="KW-0472">Membrane</keyword>
<dbReference type="InterPro" id="IPR000531">
    <property type="entry name" value="Beta-barrel_TonB"/>
</dbReference>
<keyword evidence="4" id="KW-0410">Iron transport</keyword>
<reference evidence="16 17" key="1">
    <citation type="journal article" date="2012" name="J. Bacteriol.">
        <title>Genome sequence of Sphingobium indicum B90A, a hexachlorocyclohexane-degrading bacterium.</title>
        <authorList>
            <person name="Anand S."/>
            <person name="Sangwan N."/>
            <person name="Lata P."/>
            <person name="Kaur J."/>
            <person name="Dua A."/>
            <person name="Singh A.K."/>
            <person name="Verma M."/>
            <person name="Kaur J."/>
            <person name="Khurana J.P."/>
            <person name="Khurana P."/>
            <person name="Mathur S."/>
            <person name="Lal R."/>
        </authorList>
    </citation>
    <scope>NUCLEOTIDE SEQUENCE [LARGE SCALE GENOMIC DNA]</scope>
    <source>
        <strain evidence="17">DSM 16412 / CCM 7286 / MTCC 6364 / B90A</strain>
    </source>
</reference>
<evidence type="ECO:0000259" key="15">
    <source>
        <dbReference type="Pfam" id="PF07715"/>
    </source>
</evidence>
<proteinExistence type="inferred from homology"/>
<dbReference type="InterPro" id="IPR039426">
    <property type="entry name" value="TonB-dep_rcpt-like"/>
</dbReference>
<evidence type="ECO:0000259" key="14">
    <source>
        <dbReference type="Pfam" id="PF00593"/>
    </source>
</evidence>
<evidence type="ECO:0000256" key="12">
    <source>
        <dbReference type="PROSITE-ProRule" id="PRU01360"/>
    </source>
</evidence>
<keyword evidence="2 12" id="KW-0813">Transport</keyword>
<keyword evidence="16" id="KW-0675">Receptor</keyword>
<dbReference type="InterPro" id="IPR037066">
    <property type="entry name" value="Plug_dom_sf"/>
</dbReference>
<dbReference type="Pfam" id="PF07715">
    <property type="entry name" value="Plug"/>
    <property type="match status" value="1"/>
</dbReference>
<keyword evidence="5 12" id="KW-0812">Transmembrane</keyword>
<evidence type="ECO:0000256" key="7">
    <source>
        <dbReference type="ARBA" id="ARBA00023004"/>
    </source>
</evidence>
<dbReference type="AlphaFoldDB" id="A0A1L5BSX8"/>
<dbReference type="InterPro" id="IPR012910">
    <property type="entry name" value="Plug_dom"/>
</dbReference>
<dbReference type="Proteomes" id="UP000004550">
    <property type="component" value="Chromosome"/>
</dbReference>
<evidence type="ECO:0000256" key="13">
    <source>
        <dbReference type="RuleBase" id="RU003357"/>
    </source>
</evidence>
<dbReference type="Gene3D" id="2.40.170.20">
    <property type="entry name" value="TonB-dependent receptor, beta-barrel domain"/>
    <property type="match status" value="1"/>
</dbReference>
<evidence type="ECO:0000256" key="6">
    <source>
        <dbReference type="ARBA" id="ARBA00022729"/>
    </source>
</evidence>
<accession>A0A1L5BSX8</accession>
<comment type="subcellular location">
    <subcellularLocation>
        <location evidence="1 12">Cell outer membrane</location>
        <topology evidence="1 12">Multi-pass membrane protein</topology>
    </subcellularLocation>
</comment>
<evidence type="ECO:0000313" key="16">
    <source>
        <dbReference type="EMBL" id="APL96001.1"/>
    </source>
</evidence>
<dbReference type="GO" id="GO:0009279">
    <property type="term" value="C:cell outer membrane"/>
    <property type="evidence" value="ECO:0007669"/>
    <property type="project" value="UniProtKB-SubCell"/>
</dbReference>
<gene>
    <name evidence="16" type="ORF">SIDU_16615</name>
</gene>
<keyword evidence="3 12" id="KW-1134">Transmembrane beta strand</keyword>
<feature type="domain" description="TonB-dependent receptor-like beta-barrel" evidence="14">
    <location>
        <begin position="265"/>
        <end position="747"/>
    </location>
</feature>
<organism evidence="16 17">
    <name type="scientific">Sphingobium indicum (strain DSM 16412 / CCM 7286 / MTCC 6364 / B90A)</name>
    <dbReference type="NCBI Taxonomy" id="861109"/>
    <lineage>
        <taxon>Bacteria</taxon>
        <taxon>Pseudomonadati</taxon>
        <taxon>Pseudomonadota</taxon>
        <taxon>Alphaproteobacteria</taxon>
        <taxon>Sphingomonadales</taxon>
        <taxon>Sphingomonadaceae</taxon>
        <taxon>Sphingobium</taxon>
    </lineage>
</organism>
<dbReference type="EMBL" id="CP013070">
    <property type="protein sequence ID" value="APL96001.1"/>
    <property type="molecule type" value="Genomic_DNA"/>
</dbReference>
<dbReference type="SUPFAM" id="SSF56935">
    <property type="entry name" value="Porins"/>
    <property type="match status" value="1"/>
</dbReference>